<keyword evidence="4" id="KW-1185">Reference proteome</keyword>
<dbReference type="SMART" id="SM00062">
    <property type="entry name" value="PBPb"/>
    <property type="match status" value="1"/>
</dbReference>
<dbReference type="SUPFAM" id="SSF53850">
    <property type="entry name" value="Periplasmic binding protein-like II"/>
    <property type="match status" value="1"/>
</dbReference>
<dbReference type="Gene3D" id="3.40.190.10">
    <property type="entry name" value="Periplasmic binding protein-like II"/>
    <property type="match status" value="2"/>
</dbReference>
<dbReference type="Pfam" id="PF00497">
    <property type="entry name" value="SBP_bac_3"/>
    <property type="match status" value="1"/>
</dbReference>
<organism evidence="3 4">
    <name type="scientific">Labrys monachus</name>
    <dbReference type="NCBI Taxonomy" id="217067"/>
    <lineage>
        <taxon>Bacteria</taxon>
        <taxon>Pseudomonadati</taxon>
        <taxon>Pseudomonadota</taxon>
        <taxon>Alphaproteobacteria</taxon>
        <taxon>Hyphomicrobiales</taxon>
        <taxon>Xanthobacteraceae</taxon>
        <taxon>Labrys</taxon>
    </lineage>
</organism>
<comment type="caution">
    <text evidence="3">The sequence shown here is derived from an EMBL/GenBank/DDBJ whole genome shotgun (WGS) entry which is preliminary data.</text>
</comment>
<dbReference type="InterPro" id="IPR001638">
    <property type="entry name" value="Solute-binding_3/MltF_N"/>
</dbReference>
<dbReference type="PANTHER" id="PTHR35936:SF17">
    <property type="entry name" value="ARGININE-BINDING EXTRACELLULAR PROTEIN ARTP"/>
    <property type="match status" value="1"/>
</dbReference>
<evidence type="ECO:0000259" key="2">
    <source>
        <dbReference type="SMART" id="SM00062"/>
    </source>
</evidence>
<sequence length="323" mass="34069">MRNLEFEPSVGGAPGRFASRRIRAALGAAAVALAAVAGAGLAGPTKAWADDAITAAVKTDPALHALLPKAIQDAGVIKLATDAHYPPCESFAEDNVTMVGWEPDLWEALGKKMGVKFVASSIDFDGLIPGVQSGRFDTAMECISDTPARQKQVTFVDLSISVNGIFTLEGSPVTNDPLSLCGLKTAAQKGTTFGQSVDDVLNPFCLKHNKPAIAKSEFPTADATLLALFSGRVDFLVNDASSAAEIKKRSSRPLKLFTPDILPRKIDGFVVKRDNMELAKALLAGVEALIADGVYDKVMDKWDLAALKVDKPGINLGSPAPKP</sequence>
<keyword evidence="1" id="KW-0732">Signal</keyword>
<reference evidence="3 4" key="1">
    <citation type="submission" date="2023-07" db="EMBL/GenBank/DDBJ databases">
        <title>Genomic Encyclopedia of Type Strains, Phase IV (KMG-IV): sequencing the most valuable type-strain genomes for metagenomic binning, comparative biology and taxonomic classification.</title>
        <authorList>
            <person name="Goeker M."/>
        </authorList>
    </citation>
    <scope>NUCLEOTIDE SEQUENCE [LARGE SCALE GENOMIC DNA]</scope>
    <source>
        <strain evidence="3 4">DSM 5896</strain>
    </source>
</reference>
<dbReference type="PANTHER" id="PTHR35936">
    <property type="entry name" value="MEMBRANE-BOUND LYTIC MUREIN TRANSGLYCOSYLASE F"/>
    <property type="match status" value="1"/>
</dbReference>
<proteinExistence type="predicted"/>
<evidence type="ECO:0000256" key="1">
    <source>
        <dbReference type="ARBA" id="ARBA00022729"/>
    </source>
</evidence>
<dbReference type="Proteomes" id="UP001237448">
    <property type="component" value="Unassembled WGS sequence"/>
</dbReference>
<name>A0ABU0FGP0_9HYPH</name>
<protein>
    <submittedName>
        <fullName evidence="3">Polar amino acid transport system substrate-binding protein</fullName>
    </submittedName>
</protein>
<evidence type="ECO:0000313" key="4">
    <source>
        <dbReference type="Proteomes" id="UP001237448"/>
    </source>
</evidence>
<feature type="domain" description="Solute-binding protein family 3/N-terminal" evidence="2">
    <location>
        <begin position="76"/>
        <end position="306"/>
    </location>
</feature>
<gene>
    <name evidence="3" type="ORF">J3R73_003423</name>
</gene>
<accession>A0ABU0FGP0</accession>
<dbReference type="CDD" id="cd01004">
    <property type="entry name" value="PBP2_MidA_like"/>
    <property type="match status" value="1"/>
</dbReference>
<dbReference type="RefSeq" id="WP_307429241.1">
    <property type="nucleotide sequence ID" value="NZ_JAUSVK010000001.1"/>
</dbReference>
<evidence type="ECO:0000313" key="3">
    <source>
        <dbReference type="EMBL" id="MDQ0393631.1"/>
    </source>
</evidence>
<dbReference type="EMBL" id="JAUSVK010000001">
    <property type="protein sequence ID" value="MDQ0393631.1"/>
    <property type="molecule type" value="Genomic_DNA"/>
</dbReference>